<keyword evidence="7" id="KW-0961">Cell wall biogenesis/degradation</keyword>
<evidence type="ECO:0000256" key="8">
    <source>
        <dbReference type="PROSITE-ProRule" id="PRU10052"/>
    </source>
</evidence>
<comment type="subcellular location">
    <subcellularLocation>
        <location evidence="1">Secreted</location>
        <location evidence="1">Cell wall</location>
    </subcellularLocation>
</comment>
<keyword evidence="5 9" id="KW-0378">Hydrolase</keyword>
<protein>
    <recommendedName>
        <fullName evidence="13">Polygalacturonase</fullName>
    </recommendedName>
</protein>
<evidence type="ECO:0000256" key="3">
    <source>
        <dbReference type="ARBA" id="ARBA00022512"/>
    </source>
</evidence>
<dbReference type="Pfam" id="PF00295">
    <property type="entry name" value="Glyco_hydro_28"/>
    <property type="match status" value="1"/>
</dbReference>
<keyword evidence="12" id="KW-1185">Reference proteome</keyword>
<evidence type="ECO:0000256" key="7">
    <source>
        <dbReference type="ARBA" id="ARBA00023316"/>
    </source>
</evidence>
<reference evidence="11 12" key="1">
    <citation type="journal article" date="2021" name="Nat. Commun.">
        <title>Incipient diploidization of the medicinal plant Perilla within 10,000 years.</title>
        <authorList>
            <person name="Zhang Y."/>
            <person name="Shen Q."/>
            <person name="Leng L."/>
            <person name="Zhang D."/>
            <person name="Chen S."/>
            <person name="Shi Y."/>
            <person name="Ning Z."/>
            <person name="Chen S."/>
        </authorList>
    </citation>
    <scope>NUCLEOTIDE SEQUENCE [LARGE SCALE GENOMIC DNA]</scope>
    <source>
        <strain evidence="12">cv. PC099</strain>
    </source>
</reference>
<sequence length="404" mass="43447">MATKFAFNISALPILLLLCIVIAVSSHALPPKVFNVLNYGAVGDGKTDNAQAFVKAWKDGCAHNGKSRVWIPNGKFFLSKASFEGSCNASMTFLIKGTLLAPTNYQNLFTDTWIAFRYVDALTVTGGGVLDGQGHSAWPYNDCKHNPQCKPLPATLRFDFVRNSRVQNIRSINSKSSHFNLFACENMNISRVKLSAPSDSPNTDGIHIGSCSNIKISSSAIGTGDDCVSMVSGSQFIEINDVSCGPGHGISIGSLGRSHAHEYVKGITVRNCSFIGSDNGVRIKTWSPSQYSVASGLVFQDIVMQNSRNPIVIDQYYCPSPHCYLQGHSRSAVQIEDVTFKNIHGISGSEVALKLQCSEAMPCRNVKLIDINLAYNGGPGRRATSLCSHVIGSSSGKLIPSGCV</sequence>
<evidence type="ECO:0000256" key="1">
    <source>
        <dbReference type="ARBA" id="ARBA00004191"/>
    </source>
</evidence>
<dbReference type="InterPro" id="IPR012334">
    <property type="entry name" value="Pectin_lyas_fold"/>
</dbReference>
<feature type="active site" evidence="8">
    <location>
        <position position="248"/>
    </location>
</feature>
<organism evidence="11 12">
    <name type="scientific">Perilla frutescens var. hirtella</name>
    <name type="common">Perilla citriodora</name>
    <name type="synonym">Perilla setoyensis</name>
    <dbReference type="NCBI Taxonomy" id="608512"/>
    <lineage>
        <taxon>Eukaryota</taxon>
        <taxon>Viridiplantae</taxon>
        <taxon>Streptophyta</taxon>
        <taxon>Embryophyta</taxon>
        <taxon>Tracheophyta</taxon>
        <taxon>Spermatophyta</taxon>
        <taxon>Magnoliopsida</taxon>
        <taxon>eudicotyledons</taxon>
        <taxon>Gunneridae</taxon>
        <taxon>Pentapetalae</taxon>
        <taxon>asterids</taxon>
        <taxon>lamiids</taxon>
        <taxon>Lamiales</taxon>
        <taxon>Lamiaceae</taxon>
        <taxon>Nepetoideae</taxon>
        <taxon>Elsholtzieae</taxon>
        <taxon>Perilla</taxon>
    </lineage>
</organism>
<keyword evidence="4" id="KW-0964">Secreted</keyword>
<evidence type="ECO:0000313" key="11">
    <source>
        <dbReference type="EMBL" id="KAH6836458.1"/>
    </source>
</evidence>
<evidence type="ECO:0000256" key="5">
    <source>
        <dbReference type="ARBA" id="ARBA00022801"/>
    </source>
</evidence>
<dbReference type="FunFam" id="2.160.20.10:FF:000004">
    <property type="entry name" value="Pectin lyase-like superfamily protein"/>
    <property type="match status" value="1"/>
</dbReference>
<name>A0AAD4JMD7_PERFH</name>
<gene>
    <name evidence="11" type="ORF">C2S53_016517</name>
</gene>
<evidence type="ECO:0000256" key="4">
    <source>
        <dbReference type="ARBA" id="ARBA00022525"/>
    </source>
</evidence>
<dbReference type="InterPro" id="IPR011050">
    <property type="entry name" value="Pectin_lyase_fold/virulence"/>
</dbReference>
<comment type="similarity">
    <text evidence="2 9">Belongs to the glycosyl hydrolase 28 family.</text>
</comment>
<dbReference type="PANTHER" id="PTHR31375">
    <property type="match status" value="1"/>
</dbReference>
<evidence type="ECO:0000313" key="12">
    <source>
        <dbReference type="Proteomes" id="UP001190926"/>
    </source>
</evidence>
<dbReference type="InterPro" id="IPR006626">
    <property type="entry name" value="PbH1"/>
</dbReference>
<dbReference type="InterPro" id="IPR000743">
    <property type="entry name" value="Glyco_hydro_28"/>
</dbReference>
<dbReference type="SMART" id="SM00710">
    <property type="entry name" value="PbH1"/>
    <property type="match status" value="4"/>
</dbReference>
<keyword evidence="6 9" id="KW-0326">Glycosidase</keyword>
<feature type="signal peptide" evidence="10">
    <location>
        <begin position="1"/>
        <end position="28"/>
    </location>
</feature>
<dbReference type="EMBL" id="SDAM02000020">
    <property type="protein sequence ID" value="KAH6836458.1"/>
    <property type="molecule type" value="Genomic_DNA"/>
</dbReference>
<keyword evidence="3" id="KW-0134">Cell wall</keyword>
<feature type="chain" id="PRO_5042215103" description="Polygalacturonase" evidence="10">
    <location>
        <begin position="29"/>
        <end position="404"/>
    </location>
</feature>
<dbReference type="Proteomes" id="UP001190926">
    <property type="component" value="Unassembled WGS sequence"/>
</dbReference>
<evidence type="ECO:0000256" key="9">
    <source>
        <dbReference type="RuleBase" id="RU361169"/>
    </source>
</evidence>
<evidence type="ECO:0000256" key="10">
    <source>
        <dbReference type="SAM" id="SignalP"/>
    </source>
</evidence>
<dbReference type="PROSITE" id="PS00502">
    <property type="entry name" value="POLYGALACTURONASE"/>
    <property type="match status" value="1"/>
</dbReference>
<comment type="caution">
    <text evidence="11">The sequence shown here is derived from an EMBL/GenBank/DDBJ whole genome shotgun (WGS) entry which is preliminary data.</text>
</comment>
<dbReference type="GO" id="GO:0005975">
    <property type="term" value="P:carbohydrate metabolic process"/>
    <property type="evidence" value="ECO:0007669"/>
    <property type="project" value="InterPro"/>
</dbReference>
<dbReference type="GO" id="GO:0071555">
    <property type="term" value="P:cell wall organization"/>
    <property type="evidence" value="ECO:0007669"/>
    <property type="project" value="UniProtKB-KW"/>
</dbReference>
<keyword evidence="10" id="KW-0732">Signal</keyword>
<dbReference type="AlphaFoldDB" id="A0AAD4JMD7"/>
<dbReference type="SUPFAM" id="SSF51126">
    <property type="entry name" value="Pectin lyase-like"/>
    <property type="match status" value="1"/>
</dbReference>
<evidence type="ECO:0000256" key="2">
    <source>
        <dbReference type="ARBA" id="ARBA00008834"/>
    </source>
</evidence>
<dbReference type="Gene3D" id="2.160.20.10">
    <property type="entry name" value="Single-stranded right-handed beta-helix, Pectin lyase-like"/>
    <property type="match status" value="1"/>
</dbReference>
<proteinExistence type="inferred from homology"/>
<evidence type="ECO:0000256" key="6">
    <source>
        <dbReference type="ARBA" id="ARBA00023295"/>
    </source>
</evidence>
<accession>A0AAD4JMD7</accession>
<dbReference type="GO" id="GO:0004650">
    <property type="term" value="F:polygalacturonase activity"/>
    <property type="evidence" value="ECO:0007669"/>
    <property type="project" value="InterPro"/>
</dbReference>
<evidence type="ECO:0008006" key="13">
    <source>
        <dbReference type="Google" id="ProtNLM"/>
    </source>
</evidence>